<dbReference type="InterPro" id="IPR005598">
    <property type="entry name" value="ATP_synth_I"/>
</dbReference>
<evidence type="ECO:0000256" key="2">
    <source>
        <dbReference type="ARBA" id="ARBA00022475"/>
    </source>
</evidence>
<dbReference type="GO" id="GO:0005886">
    <property type="term" value="C:plasma membrane"/>
    <property type="evidence" value="ECO:0007669"/>
    <property type="project" value="UniProtKB-SubCell"/>
</dbReference>
<keyword evidence="3 6" id="KW-0812">Transmembrane</keyword>
<feature type="transmembrane region" description="Helical" evidence="6">
    <location>
        <begin position="138"/>
        <end position="160"/>
    </location>
</feature>
<evidence type="ECO:0008006" key="9">
    <source>
        <dbReference type="Google" id="ProtNLM"/>
    </source>
</evidence>
<evidence type="ECO:0000256" key="4">
    <source>
        <dbReference type="ARBA" id="ARBA00022989"/>
    </source>
</evidence>
<feature type="transmembrane region" description="Helical" evidence="6">
    <location>
        <begin position="116"/>
        <end position="132"/>
    </location>
</feature>
<evidence type="ECO:0000256" key="6">
    <source>
        <dbReference type="SAM" id="Phobius"/>
    </source>
</evidence>
<feature type="transmembrane region" description="Helical" evidence="6">
    <location>
        <begin position="51"/>
        <end position="69"/>
    </location>
</feature>
<dbReference type="PANTHER" id="PTHR40035">
    <property type="entry name" value="ATP SYNTHASE PROTEIN I"/>
    <property type="match status" value="1"/>
</dbReference>
<sequence length="164" mass="18531">MVERQNGRREDRRRDRSVDRSVCGNCQRDRIDSILLKGLQMNDLSGFLKTISKFSLYLFAAGLLLWAVLTEYRPFVAGLLLGMAISLTNFVYLGLKTRQLGELVAQGVKKRFNLGFFTRASLAVLAVMVAYKSERFDLAATIIGLFYAQTTAFVLGLFFVKKKD</sequence>
<dbReference type="AlphaFoldDB" id="A0A2V5JWP8"/>
<keyword evidence="5 6" id="KW-0472">Membrane</keyword>
<reference evidence="7 8" key="1">
    <citation type="submission" date="2018-05" db="EMBL/GenBank/DDBJ databases">
        <title>Paenibacillus flagellatus sp. nov., isolated from selenium mineral soil.</title>
        <authorList>
            <person name="Dai X."/>
        </authorList>
    </citation>
    <scope>NUCLEOTIDE SEQUENCE [LARGE SCALE GENOMIC DNA]</scope>
    <source>
        <strain evidence="7 8">DXL2</strain>
    </source>
</reference>
<evidence type="ECO:0000256" key="5">
    <source>
        <dbReference type="ARBA" id="ARBA00023136"/>
    </source>
</evidence>
<evidence type="ECO:0000313" key="7">
    <source>
        <dbReference type="EMBL" id="PYI51128.1"/>
    </source>
</evidence>
<dbReference type="Proteomes" id="UP000247476">
    <property type="component" value="Unassembled WGS sequence"/>
</dbReference>
<organism evidence="7 8">
    <name type="scientific">Paenibacillus flagellatus</name>
    <dbReference type="NCBI Taxonomy" id="2211139"/>
    <lineage>
        <taxon>Bacteria</taxon>
        <taxon>Bacillati</taxon>
        <taxon>Bacillota</taxon>
        <taxon>Bacilli</taxon>
        <taxon>Bacillales</taxon>
        <taxon>Paenibacillaceae</taxon>
        <taxon>Paenibacillus</taxon>
    </lineage>
</organism>
<dbReference type="PANTHER" id="PTHR40035:SF1">
    <property type="entry name" value="ATP SYNTHASE PROTEIN I"/>
    <property type="match status" value="1"/>
</dbReference>
<proteinExistence type="predicted"/>
<comment type="subcellular location">
    <subcellularLocation>
        <location evidence="1">Cell membrane</location>
        <topology evidence="1">Multi-pass membrane protein</topology>
    </subcellularLocation>
</comment>
<feature type="transmembrane region" description="Helical" evidence="6">
    <location>
        <begin position="75"/>
        <end position="95"/>
    </location>
</feature>
<dbReference type="InterPro" id="IPR039072">
    <property type="entry name" value="ATP_synth_I_Bacilli"/>
</dbReference>
<gene>
    <name evidence="7" type="ORF">DLM86_25905</name>
</gene>
<accession>A0A2V5JWP8</accession>
<protein>
    <recommendedName>
        <fullName evidence="9">ATP synthase subunit I</fullName>
    </recommendedName>
</protein>
<evidence type="ECO:0000256" key="1">
    <source>
        <dbReference type="ARBA" id="ARBA00004651"/>
    </source>
</evidence>
<dbReference type="Pfam" id="PF03899">
    <property type="entry name" value="ATP-synt_I"/>
    <property type="match status" value="1"/>
</dbReference>
<keyword evidence="2" id="KW-1003">Cell membrane</keyword>
<evidence type="ECO:0000313" key="8">
    <source>
        <dbReference type="Proteomes" id="UP000247476"/>
    </source>
</evidence>
<comment type="caution">
    <text evidence="7">The sequence shown here is derived from an EMBL/GenBank/DDBJ whole genome shotgun (WGS) entry which is preliminary data.</text>
</comment>
<keyword evidence="8" id="KW-1185">Reference proteome</keyword>
<name>A0A2V5JWP8_9BACL</name>
<keyword evidence="4 6" id="KW-1133">Transmembrane helix</keyword>
<evidence type="ECO:0000256" key="3">
    <source>
        <dbReference type="ARBA" id="ARBA00022692"/>
    </source>
</evidence>
<dbReference type="EMBL" id="QJVJ01000014">
    <property type="protein sequence ID" value="PYI51128.1"/>
    <property type="molecule type" value="Genomic_DNA"/>
</dbReference>